<name>A0AAV5A6C5_9AGAM</name>
<proteinExistence type="predicted"/>
<dbReference type="AlphaFoldDB" id="A0AAV5A6C5"/>
<keyword evidence="2" id="KW-1185">Reference proteome</keyword>
<accession>A0AAV5A6C5</accession>
<sequence length="165" mass="18750">MKNLSHYPLNTAPNNCPVQHIIESSAGGAGYTTYNTEADSALLDTCISPLTQSSGVLDTDRQESTYKLRKVEMVKNILKKTPFVKFPAQNCEPLKTSYNPDVYAMLWPTLFPYGVGLFEDEICSRKSAGMRPLDLKWHVNHVLNLADTWFQRHIMFSFVMMNIIQ</sequence>
<reference evidence="1" key="1">
    <citation type="submission" date="2021-10" db="EMBL/GenBank/DDBJ databases">
        <title>De novo Genome Assembly of Clathrus columnatus (Basidiomycota, Fungi) Using Illumina and Nanopore Sequence Data.</title>
        <authorList>
            <person name="Ogiso-Tanaka E."/>
            <person name="Itagaki H."/>
            <person name="Hosoya T."/>
            <person name="Hosaka K."/>
        </authorList>
    </citation>
    <scope>NUCLEOTIDE SEQUENCE</scope>
    <source>
        <strain evidence="1">MO-923</strain>
    </source>
</reference>
<dbReference type="Proteomes" id="UP001050691">
    <property type="component" value="Unassembled WGS sequence"/>
</dbReference>
<gene>
    <name evidence="1" type="ORF">Clacol_004383</name>
</gene>
<protein>
    <submittedName>
        <fullName evidence="1">Uncharacterized protein</fullName>
    </submittedName>
</protein>
<organism evidence="1 2">
    <name type="scientific">Clathrus columnatus</name>
    <dbReference type="NCBI Taxonomy" id="1419009"/>
    <lineage>
        <taxon>Eukaryota</taxon>
        <taxon>Fungi</taxon>
        <taxon>Dikarya</taxon>
        <taxon>Basidiomycota</taxon>
        <taxon>Agaricomycotina</taxon>
        <taxon>Agaricomycetes</taxon>
        <taxon>Phallomycetidae</taxon>
        <taxon>Phallales</taxon>
        <taxon>Clathraceae</taxon>
        <taxon>Clathrus</taxon>
    </lineage>
</organism>
<comment type="caution">
    <text evidence="1">The sequence shown here is derived from an EMBL/GenBank/DDBJ whole genome shotgun (WGS) entry which is preliminary data.</text>
</comment>
<dbReference type="EMBL" id="BPWL01000005">
    <property type="protein sequence ID" value="GJJ10157.1"/>
    <property type="molecule type" value="Genomic_DNA"/>
</dbReference>
<evidence type="ECO:0000313" key="1">
    <source>
        <dbReference type="EMBL" id="GJJ10157.1"/>
    </source>
</evidence>
<evidence type="ECO:0000313" key="2">
    <source>
        <dbReference type="Proteomes" id="UP001050691"/>
    </source>
</evidence>